<dbReference type="EMBL" id="CP018335">
    <property type="protein sequence ID" value="APM39484.1"/>
    <property type="molecule type" value="Genomic_DNA"/>
</dbReference>
<evidence type="ECO:0000313" key="7">
    <source>
        <dbReference type="EMBL" id="APM39484.1"/>
    </source>
</evidence>
<dbReference type="RefSeq" id="WP_073539107.1">
    <property type="nucleotide sequence ID" value="NZ_CP018335.1"/>
</dbReference>
<keyword evidence="4" id="KW-0472">Membrane</keyword>
<feature type="domain" description="Methyl-accepting transducer" evidence="5">
    <location>
        <begin position="395"/>
        <end position="666"/>
    </location>
</feature>
<dbReference type="Gene3D" id="3.30.450.20">
    <property type="entry name" value="PAS domain"/>
    <property type="match status" value="2"/>
</dbReference>
<comment type="similarity">
    <text evidence="2">Belongs to the methyl-accepting chemotaxis (MCP) protein family.</text>
</comment>
<feature type="transmembrane region" description="Helical" evidence="4">
    <location>
        <begin position="300"/>
        <end position="322"/>
    </location>
</feature>
<feature type="domain" description="HAMP" evidence="6">
    <location>
        <begin position="324"/>
        <end position="376"/>
    </location>
</feature>
<dbReference type="PROSITE" id="PS50885">
    <property type="entry name" value="HAMP"/>
    <property type="match status" value="1"/>
</dbReference>
<keyword evidence="1 3" id="KW-0807">Transducer</keyword>
<dbReference type="GO" id="GO:0007165">
    <property type="term" value="P:signal transduction"/>
    <property type="evidence" value="ECO:0007669"/>
    <property type="project" value="UniProtKB-KW"/>
</dbReference>
<reference evidence="7 8" key="1">
    <citation type="submission" date="2016-12" db="EMBL/GenBank/DDBJ databases">
        <title>Complete genome sequence of Clostridium kluyveri JZZ isolated from the pit mud of a Chinese flavor liquor-making factory.</title>
        <authorList>
            <person name="Wang Y."/>
        </authorList>
    </citation>
    <scope>NUCLEOTIDE SEQUENCE [LARGE SCALE GENOMIC DNA]</scope>
    <source>
        <strain evidence="7 8">JZZ</strain>
    </source>
</reference>
<dbReference type="InterPro" id="IPR029151">
    <property type="entry name" value="Sensor-like_sf"/>
</dbReference>
<evidence type="ECO:0000259" key="6">
    <source>
        <dbReference type="PROSITE" id="PS50885"/>
    </source>
</evidence>
<name>A0A1L5F8Z0_CLOKL</name>
<dbReference type="Pfam" id="PF00015">
    <property type="entry name" value="MCPsignal"/>
    <property type="match status" value="1"/>
</dbReference>
<feature type="transmembrane region" description="Helical" evidence="4">
    <location>
        <begin position="12"/>
        <end position="32"/>
    </location>
</feature>
<accession>A0A1L5F8Z0</accession>
<evidence type="ECO:0000256" key="1">
    <source>
        <dbReference type="ARBA" id="ARBA00023224"/>
    </source>
</evidence>
<evidence type="ECO:0000256" key="2">
    <source>
        <dbReference type="ARBA" id="ARBA00029447"/>
    </source>
</evidence>
<dbReference type="Pfam" id="PF22673">
    <property type="entry name" value="MCP-like_PDC_1"/>
    <property type="match status" value="1"/>
</dbReference>
<organism evidence="7 8">
    <name type="scientific">Clostridium kluyveri</name>
    <dbReference type="NCBI Taxonomy" id="1534"/>
    <lineage>
        <taxon>Bacteria</taxon>
        <taxon>Bacillati</taxon>
        <taxon>Bacillota</taxon>
        <taxon>Clostridia</taxon>
        <taxon>Eubacteriales</taxon>
        <taxon>Clostridiaceae</taxon>
        <taxon>Clostridium</taxon>
    </lineage>
</organism>
<dbReference type="Gene3D" id="1.10.287.950">
    <property type="entry name" value="Methyl-accepting chemotaxis protein"/>
    <property type="match status" value="1"/>
</dbReference>
<keyword evidence="4" id="KW-0812">Transmembrane</keyword>
<dbReference type="SMART" id="SM00283">
    <property type="entry name" value="MA"/>
    <property type="match status" value="1"/>
</dbReference>
<sequence length="682" mass="75266">MIKIKSIRTRTIITILPITIIVLIILSVLSYYTGRKIISQQIDREISYKINELKLSVNNRIASHSRIAEILARTVEVPPNTVPEDEYKNLVQKYAAINEDTFGVGVWFEPYKYKENIKLFGPYAYKDNGKVVYTENYMNDDYNYPSQDWYKAGKITKNKVSWTPPFYDDNTQITMATASAPFFDGKGNFIGEISADIDLTNLEKMVDEIKFGESGKVFLTTSDGLYIAGVDRKKVMKSKITDDSKFSDISKDILSGKSGNVSYMDGSDKRIIYYTPITSTNWVLGITVSQKELYSPLNSLVTTLVLLSILLIIIITVVIFFYSSYITKNINQVTKLTSNICDGDLTYTLNVNSQDELGHMTQDLNKMSSNLKTTFHSIIHNLDHIVGTSEELTASAQQTQTAAEQVAVSMQEVSQHIGLQTKETGDISKSVEQIHDGIKSIKENVNLTTQLSFDSTKIAQKGSDIISNVIEQMENISLQVSESTHIVNALGEKSREIDSIITIINSISEQTNLLALNAAIEAARAGEQGKGFAVVAEEVKKLAEQSGTAAGKINHIIMEIQQDITSTIIAMSKGNTSVDTGKDMVNEASNSFKNIAGSVKNVSEQMGQIEEIIGGLYSHSDNMVKGIQNTSNISTKSSNYVENVAAASEEQTALMKQVAGAAQSLTQIVVELQSRISEFKVS</sequence>
<dbReference type="Gene3D" id="6.10.340.10">
    <property type="match status" value="1"/>
</dbReference>
<dbReference type="CDD" id="cd12913">
    <property type="entry name" value="PDC1_MCP_like"/>
    <property type="match status" value="1"/>
</dbReference>
<dbReference type="SUPFAM" id="SSF58104">
    <property type="entry name" value="Methyl-accepting chemotaxis protein (MCP) signaling domain"/>
    <property type="match status" value="1"/>
</dbReference>
<keyword evidence="4" id="KW-1133">Transmembrane helix</keyword>
<dbReference type="SMART" id="SM00304">
    <property type="entry name" value="HAMP"/>
    <property type="match status" value="1"/>
</dbReference>
<dbReference type="GO" id="GO:0016020">
    <property type="term" value="C:membrane"/>
    <property type="evidence" value="ECO:0007669"/>
    <property type="project" value="InterPro"/>
</dbReference>
<dbReference type="Proteomes" id="UP000184604">
    <property type="component" value="Chromosome"/>
</dbReference>
<evidence type="ECO:0000256" key="3">
    <source>
        <dbReference type="PROSITE-ProRule" id="PRU00284"/>
    </source>
</evidence>
<dbReference type="CDD" id="cd11386">
    <property type="entry name" value="MCP_signal"/>
    <property type="match status" value="1"/>
</dbReference>
<dbReference type="AlphaFoldDB" id="A0A1L5F8Z0"/>
<evidence type="ECO:0000259" key="5">
    <source>
        <dbReference type="PROSITE" id="PS50111"/>
    </source>
</evidence>
<dbReference type="Pfam" id="PF00672">
    <property type="entry name" value="HAMP"/>
    <property type="match status" value="1"/>
</dbReference>
<proteinExistence type="inferred from homology"/>
<dbReference type="OrthoDB" id="9760371at2"/>
<dbReference type="PANTHER" id="PTHR32089:SF112">
    <property type="entry name" value="LYSOZYME-LIKE PROTEIN-RELATED"/>
    <property type="match status" value="1"/>
</dbReference>
<dbReference type="CDD" id="cd06225">
    <property type="entry name" value="HAMP"/>
    <property type="match status" value="1"/>
</dbReference>
<gene>
    <name evidence="7" type="ORF">BS101_12390</name>
</gene>
<dbReference type="InterPro" id="IPR003660">
    <property type="entry name" value="HAMP_dom"/>
</dbReference>
<dbReference type="PANTHER" id="PTHR32089">
    <property type="entry name" value="METHYL-ACCEPTING CHEMOTAXIS PROTEIN MCPB"/>
    <property type="match status" value="1"/>
</dbReference>
<evidence type="ECO:0000313" key="8">
    <source>
        <dbReference type="Proteomes" id="UP000184604"/>
    </source>
</evidence>
<dbReference type="SUPFAM" id="SSF103190">
    <property type="entry name" value="Sensory domain-like"/>
    <property type="match status" value="1"/>
</dbReference>
<dbReference type="PROSITE" id="PS50111">
    <property type="entry name" value="CHEMOTAXIS_TRANSDUC_2"/>
    <property type="match status" value="1"/>
</dbReference>
<protein>
    <submittedName>
        <fullName evidence="7">Chemotaxis protein</fullName>
    </submittedName>
</protein>
<evidence type="ECO:0000256" key="4">
    <source>
        <dbReference type="SAM" id="Phobius"/>
    </source>
</evidence>
<dbReference type="CDD" id="cd12912">
    <property type="entry name" value="PDC2_MCP_like"/>
    <property type="match status" value="1"/>
</dbReference>
<dbReference type="InterPro" id="IPR004089">
    <property type="entry name" value="MCPsignal_dom"/>
</dbReference>